<dbReference type="GO" id="GO:0003677">
    <property type="term" value="F:DNA binding"/>
    <property type="evidence" value="ECO:0007669"/>
    <property type="project" value="InterPro"/>
</dbReference>
<dbReference type="GO" id="GO:0005886">
    <property type="term" value="C:plasma membrane"/>
    <property type="evidence" value="ECO:0007669"/>
    <property type="project" value="UniProtKB-SubCell"/>
</dbReference>
<dbReference type="EMBL" id="FNDN01000017">
    <property type="protein sequence ID" value="SDJ12652.1"/>
    <property type="molecule type" value="Genomic_DNA"/>
</dbReference>
<dbReference type="InterPro" id="IPR002543">
    <property type="entry name" value="FtsK_dom"/>
</dbReference>
<evidence type="ECO:0000256" key="8">
    <source>
        <dbReference type="ARBA" id="ARBA00023136"/>
    </source>
</evidence>
<reference evidence="12 13" key="1">
    <citation type="submission" date="2016-10" db="EMBL/GenBank/DDBJ databases">
        <authorList>
            <person name="de Groot N.N."/>
        </authorList>
    </citation>
    <scope>NUCLEOTIDE SEQUENCE [LARGE SCALE GENOMIC DNA]</scope>
    <source>
        <strain evidence="12 13">DSM 44892</strain>
    </source>
</reference>
<evidence type="ECO:0000256" key="4">
    <source>
        <dbReference type="ARBA" id="ARBA00022737"/>
    </source>
</evidence>
<dbReference type="PANTHER" id="PTHR22683">
    <property type="entry name" value="SPORULATION PROTEIN RELATED"/>
    <property type="match status" value="1"/>
</dbReference>
<evidence type="ECO:0000313" key="13">
    <source>
        <dbReference type="Proteomes" id="UP000183263"/>
    </source>
</evidence>
<feature type="binding site" evidence="9">
    <location>
        <begin position="478"/>
        <end position="485"/>
    </location>
    <ligand>
        <name>ATP</name>
        <dbReference type="ChEBI" id="CHEBI:30616"/>
    </ligand>
</feature>
<evidence type="ECO:0000256" key="3">
    <source>
        <dbReference type="ARBA" id="ARBA00022692"/>
    </source>
</evidence>
<evidence type="ECO:0000256" key="1">
    <source>
        <dbReference type="ARBA" id="ARBA00004651"/>
    </source>
</evidence>
<keyword evidence="2" id="KW-1003">Cell membrane</keyword>
<dbReference type="SUPFAM" id="SSF52540">
    <property type="entry name" value="P-loop containing nucleoside triphosphate hydrolases"/>
    <property type="match status" value="3"/>
</dbReference>
<evidence type="ECO:0000256" key="9">
    <source>
        <dbReference type="PROSITE-ProRule" id="PRU00289"/>
    </source>
</evidence>
<dbReference type="Pfam" id="PF01580">
    <property type="entry name" value="FtsK_SpoIIIE"/>
    <property type="match status" value="3"/>
</dbReference>
<dbReference type="SMART" id="SM00382">
    <property type="entry name" value="AAA"/>
    <property type="match status" value="3"/>
</dbReference>
<accession>A0A1G8R6P6</accession>
<keyword evidence="4" id="KW-0677">Repeat</keyword>
<dbReference type="PANTHER" id="PTHR22683:SF1">
    <property type="entry name" value="TYPE VII SECRETION SYSTEM PROTEIN ESSC"/>
    <property type="match status" value="1"/>
</dbReference>
<dbReference type="OrthoDB" id="9807790at2"/>
<dbReference type="InterPro" id="IPR003593">
    <property type="entry name" value="AAA+_ATPase"/>
</dbReference>
<evidence type="ECO:0000256" key="2">
    <source>
        <dbReference type="ARBA" id="ARBA00022475"/>
    </source>
</evidence>
<dbReference type="InterPro" id="IPR023836">
    <property type="entry name" value="EccCa-like_Actinobacteria"/>
</dbReference>
<dbReference type="RefSeq" id="WP_072739816.1">
    <property type="nucleotide sequence ID" value="NZ_CP048813.1"/>
</dbReference>
<keyword evidence="13" id="KW-1185">Reference proteome</keyword>
<keyword evidence="3 10" id="KW-0812">Transmembrane</keyword>
<feature type="transmembrane region" description="Helical" evidence="10">
    <location>
        <begin position="42"/>
        <end position="60"/>
    </location>
</feature>
<keyword evidence="5 9" id="KW-0547">Nucleotide-binding</keyword>
<dbReference type="InterPro" id="IPR023837">
    <property type="entry name" value="EccCb-like_Actinobacteria"/>
</dbReference>
<name>A0A1G8R6P6_9NOCA</name>
<evidence type="ECO:0000259" key="11">
    <source>
        <dbReference type="PROSITE" id="PS50901"/>
    </source>
</evidence>
<evidence type="ECO:0000256" key="5">
    <source>
        <dbReference type="ARBA" id="ARBA00022741"/>
    </source>
</evidence>
<gene>
    <name evidence="12" type="ORF">SAMN05444695_11724</name>
</gene>
<feature type="domain" description="FtsK" evidence="11">
    <location>
        <begin position="811"/>
        <end position="1010"/>
    </location>
</feature>
<feature type="binding site" evidence="9">
    <location>
        <begin position="829"/>
        <end position="836"/>
    </location>
    <ligand>
        <name>ATP</name>
        <dbReference type="ChEBI" id="CHEBI:30616"/>
    </ligand>
</feature>
<evidence type="ECO:0000256" key="6">
    <source>
        <dbReference type="ARBA" id="ARBA00022840"/>
    </source>
</evidence>
<organism evidence="12 13">
    <name type="scientific">Rhodococcus triatomae</name>
    <dbReference type="NCBI Taxonomy" id="300028"/>
    <lineage>
        <taxon>Bacteria</taxon>
        <taxon>Bacillati</taxon>
        <taxon>Actinomycetota</taxon>
        <taxon>Actinomycetes</taxon>
        <taxon>Mycobacteriales</taxon>
        <taxon>Nocardiaceae</taxon>
        <taxon>Rhodococcus</taxon>
    </lineage>
</organism>
<dbReference type="InterPro" id="IPR027417">
    <property type="entry name" value="P-loop_NTPase"/>
</dbReference>
<evidence type="ECO:0000313" key="12">
    <source>
        <dbReference type="EMBL" id="SDJ12652.1"/>
    </source>
</evidence>
<feature type="domain" description="FtsK" evidence="11">
    <location>
        <begin position="1115"/>
        <end position="1299"/>
    </location>
</feature>
<dbReference type="Gene3D" id="3.40.50.300">
    <property type="entry name" value="P-loop containing nucleotide triphosphate hydrolases"/>
    <property type="match status" value="3"/>
</dbReference>
<evidence type="ECO:0000256" key="10">
    <source>
        <dbReference type="SAM" id="Phobius"/>
    </source>
</evidence>
<comment type="subcellular location">
    <subcellularLocation>
        <location evidence="1">Cell membrane</location>
        <topology evidence="1">Multi-pass membrane protein</topology>
    </subcellularLocation>
</comment>
<dbReference type="GO" id="GO:0005524">
    <property type="term" value="F:ATP binding"/>
    <property type="evidence" value="ECO:0007669"/>
    <property type="project" value="UniProtKB-UniRule"/>
</dbReference>
<protein>
    <submittedName>
        <fullName evidence="12">DNA segregation ATPase FtsK/SpoIIIE, S-DNA-T family</fullName>
    </submittedName>
</protein>
<dbReference type="Proteomes" id="UP000183263">
    <property type="component" value="Unassembled WGS sequence"/>
</dbReference>
<dbReference type="PROSITE" id="PS50901">
    <property type="entry name" value="FTSK"/>
    <property type="match status" value="3"/>
</dbReference>
<feature type="domain" description="FtsK" evidence="11">
    <location>
        <begin position="455"/>
        <end position="655"/>
    </location>
</feature>
<dbReference type="NCBIfam" id="TIGR03925">
    <property type="entry name" value="T7SS_EccC_b"/>
    <property type="match status" value="1"/>
</dbReference>
<keyword evidence="8 10" id="KW-0472">Membrane</keyword>
<dbReference type="NCBIfam" id="TIGR03924">
    <property type="entry name" value="T7SS_EccC_a"/>
    <property type="match status" value="1"/>
</dbReference>
<evidence type="ECO:0000256" key="7">
    <source>
        <dbReference type="ARBA" id="ARBA00022989"/>
    </source>
</evidence>
<dbReference type="InterPro" id="IPR050206">
    <property type="entry name" value="FtsK/SpoIIIE/SftA"/>
</dbReference>
<keyword evidence="7 10" id="KW-1133">Transmembrane helix</keyword>
<sequence length="1331" mass="143993">MSTVRFVRKARREVPRIPGGEVSLQAPPEIPRLVPGNLLMKLLPLVMVVAMIGMMALMFTSGMRSPMAMLFPVMMMVSMLGMLAGGGQRGPKASEANEDRKDYLRYLDQLRRDVGETADQQRKSLEWSHPEPGLLWTLAGTTRMWERRVTDPDYCHVRVGRGSQRLATRLIAPETGPVEELEPVAAVSLRRFVRAHSVVQDLPTAVSLRGFAAIAVEGDRREARSMVRSMLMQLCTFQGPDTFLVAVVCGPDTESEWDWAKWLPHTQHPEAVDGIGTSRMIYGSIIELESALGPLLSMRSRFSRNAPAAAGVPQLVIVVDGGILEGESGLVTDGGVESVTVLDISGFCPRLTATRGLQLVVEDTSIGARSGTGVEMFARADQMSAHRAETLSRRLAPYRLPSQATADTVDEDAPVQTWGQMIGIGEVTRLNPEHAWLPRVGRDRLRIPIGLGVDGTPVEIDLKESAENGMGPHGLCIGATGSGKSEFLRTLVLGLVATHSPDALNLVLVDFKGGATFLGLEEAPHVAAVITNLAEELAMVDRMKDALAGEMNRRQELLRSSGNFANVTDYEKARQAGADLDPLPALFIVVDEFSELLSQQPEFADLFVAIGRLGRSLHIHLLLASQRLEEGKLRGLDSHLSYRIGLKTFSANESRTVLGVPDAYHLPALPGAGYLKCDSAEIVRFQASYVSGVYEGAAIERHIGAGAEDQVEILPKLFTAAPVALDAVPEVHEPVEVVVRDETETRTTIDIVVERIQGHGNSAHEVWLPPLEEAPSLDRMLPRSALTEPVAALSSLRVPVGIVDRPYDQRRDLMHVDLSGGAGNMAVVGGPQSGKSTALRTLIMSLALTHSAEQVQIYCLDFGGGTLAGLSNLPHVGSVANRLDVDRVRRTVAEMTTIVREREERFRELGIESMAEFRRLRAAGASAGGAAQGAADDPFGDVFLVIDGFASIRQDFESLEQQINNLAAQGLSYGVHVVISASRWGEVRPALKDQLGTRIELRLGDPSDSDLGRKVAALVPEGRPGRGMTRDSLHLLIGLPRVDGSSDPTDLGAGVAHAVSEISAATYGRPARAVRMLPEFITHDELVRSAGDWPSYVDRSRPCMRVPVGLDEANLAPVFLDFAEHPHFLVFGDSECGKTSLLRTIVEGVLASNTGQQAKFIMGDYRRTMLGLVESEHLAAYAPSSELFTKNMADLAHVLKNRMPGADISQQQLRDRSWWSGPEIFVIIDDYDLVVTSSGNPVAQIVEYLPHAKDIGFHLVIARRSGGAARALYEPVIARMRDLVSPGLIMSGSKDEGNLLGTVRASAMPAGRGTLVTRSGAGLIQVAMPQG</sequence>
<feature type="binding site" evidence="9">
    <location>
        <begin position="1132"/>
        <end position="1139"/>
    </location>
    <ligand>
        <name>ATP</name>
        <dbReference type="ChEBI" id="CHEBI:30616"/>
    </ligand>
</feature>
<keyword evidence="6 9" id="KW-0067">ATP-binding</keyword>
<proteinExistence type="predicted"/>